<dbReference type="RefSeq" id="WP_305109176.1">
    <property type="nucleotide sequence ID" value="NZ_JAUTWS010000220.1"/>
</dbReference>
<accession>A0ABT9EDQ4</accession>
<dbReference type="Proteomes" id="UP001243009">
    <property type="component" value="Unassembled WGS sequence"/>
</dbReference>
<feature type="region of interest" description="Disordered" evidence="1">
    <location>
        <begin position="52"/>
        <end position="84"/>
    </location>
</feature>
<sequence>MPVFPRPDGPDADVLATERTFREELPASRRGEQIQIQPPLHVEVEGAVGVDMPSDERGQAVSSADVVRPSHAGSASTLWSISMF</sequence>
<comment type="caution">
    <text evidence="2">The sequence shown here is derived from an EMBL/GenBank/DDBJ whole genome shotgun (WGS) entry which is preliminary data.</text>
</comment>
<evidence type="ECO:0000313" key="2">
    <source>
        <dbReference type="EMBL" id="MDO9714343.1"/>
    </source>
</evidence>
<dbReference type="EMBL" id="JAUTWS010000220">
    <property type="protein sequence ID" value="MDO9714343.1"/>
    <property type="molecule type" value="Genomic_DNA"/>
</dbReference>
<gene>
    <name evidence="2" type="ORF">Q7A36_38985</name>
</gene>
<feature type="non-terminal residue" evidence="2">
    <location>
        <position position="84"/>
    </location>
</feature>
<keyword evidence="3" id="KW-1185">Reference proteome</keyword>
<evidence type="ECO:0000256" key="1">
    <source>
        <dbReference type="SAM" id="MobiDB-lite"/>
    </source>
</evidence>
<evidence type="ECO:0000313" key="3">
    <source>
        <dbReference type="Proteomes" id="UP001243009"/>
    </source>
</evidence>
<protein>
    <submittedName>
        <fullName evidence="2">Uncharacterized protein</fullName>
    </submittedName>
</protein>
<proteinExistence type="predicted"/>
<reference evidence="2 3" key="1">
    <citation type="submission" date="2023-08" db="EMBL/GenBank/DDBJ databases">
        <title>The draft genome sequence of Paracraurococcus sp. LOR1-02.</title>
        <authorList>
            <person name="Kingkaew E."/>
            <person name="Tanasupawat S."/>
        </authorList>
    </citation>
    <scope>NUCLEOTIDE SEQUENCE [LARGE SCALE GENOMIC DNA]</scope>
    <source>
        <strain evidence="2 3">LOR1-02</strain>
    </source>
</reference>
<feature type="compositionally biased region" description="Polar residues" evidence="1">
    <location>
        <begin position="73"/>
        <end position="84"/>
    </location>
</feature>
<organism evidence="2 3">
    <name type="scientific">Paracraurococcus lichenis</name>
    <dbReference type="NCBI Taxonomy" id="3064888"/>
    <lineage>
        <taxon>Bacteria</taxon>
        <taxon>Pseudomonadati</taxon>
        <taxon>Pseudomonadota</taxon>
        <taxon>Alphaproteobacteria</taxon>
        <taxon>Acetobacterales</taxon>
        <taxon>Roseomonadaceae</taxon>
        <taxon>Paracraurococcus</taxon>
    </lineage>
</organism>
<name>A0ABT9EDQ4_9PROT</name>